<dbReference type="AlphaFoldDB" id="A0A1E3WC00"/>
<dbReference type="Proteomes" id="UP000095042">
    <property type="component" value="Unassembled WGS sequence"/>
</dbReference>
<accession>A0A1E3WC00</accession>
<dbReference type="InterPro" id="IPR007709">
    <property type="entry name" value="N-FG_amidohydro"/>
</dbReference>
<reference evidence="1 2" key="1">
    <citation type="journal article" date="2016" name="Environ. Microbiol.">
        <title>New Methyloceanibacter diversity from North Sea sediments includes methanotroph containing solely the soluble methane monooxygenase.</title>
        <authorList>
            <person name="Vekeman B."/>
            <person name="Kerckhof F.M."/>
            <person name="Cremers G."/>
            <person name="de Vos P."/>
            <person name="Vandamme P."/>
            <person name="Boon N."/>
            <person name="Op den Camp H.J."/>
            <person name="Heylen K."/>
        </authorList>
    </citation>
    <scope>NUCLEOTIDE SEQUENCE [LARGE SCALE GENOMIC DNA]</scope>
    <source>
        <strain evidence="1 2">R-67177</strain>
    </source>
</reference>
<gene>
    <name evidence="1" type="ORF">AUC71_01190</name>
</gene>
<organism evidence="1 2">
    <name type="scientific">Methyloceanibacter marginalis</name>
    <dbReference type="NCBI Taxonomy" id="1774971"/>
    <lineage>
        <taxon>Bacteria</taxon>
        <taxon>Pseudomonadati</taxon>
        <taxon>Pseudomonadota</taxon>
        <taxon>Alphaproteobacteria</taxon>
        <taxon>Hyphomicrobiales</taxon>
        <taxon>Hyphomicrobiaceae</taxon>
        <taxon>Methyloceanibacter</taxon>
    </lineage>
</organism>
<name>A0A1E3WC00_9HYPH</name>
<dbReference type="Gene3D" id="3.40.630.40">
    <property type="entry name" value="Zn-dependent exopeptidases"/>
    <property type="match status" value="1"/>
</dbReference>
<dbReference type="PIRSF" id="PIRSF029730">
    <property type="entry name" value="UCP029730"/>
    <property type="match status" value="1"/>
</dbReference>
<keyword evidence="2" id="KW-1185">Reference proteome</keyword>
<protein>
    <recommendedName>
        <fullName evidence="3">N-formylglutamate amidohydrolase</fullName>
    </recommendedName>
</protein>
<dbReference type="EMBL" id="LPWD01000179">
    <property type="protein sequence ID" value="ODS03052.1"/>
    <property type="molecule type" value="Genomic_DNA"/>
</dbReference>
<evidence type="ECO:0008006" key="3">
    <source>
        <dbReference type="Google" id="ProtNLM"/>
    </source>
</evidence>
<proteinExistence type="predicted"/>
<comment type="caution">
    <text evidence="1">The sequence shown here is derived from an EMBL/GenBank/DDBJ whole genome shotgun (WGS) entry which is preliminary data.</text>
</comment>
<evidence type="ECO:0000313" key="2">
    <source>
        <dbReference type="Proteomes" id="UP000095042"/>
    </source>
</evidence>
<dbReference type="SUPFAM" id="SSF53187">
    <property type="entry name" value="Zn-dependent exopeptidases"/>
    <property type="match status" value="1"/>
</dbReference>
<dbReference type="InterPro" id="IPR011227">
    <property type="entry name" value="UCP029730"/>
</dbReference>
<evidence type="ECO:0000313" key="1">
    <source>
        <dbReference type="EMBL" id="ODS03052.1"/>
    </source>
</evidence>
<sequence length="253" mass="28280">MRRPEQRLVVVENPGGAGQFVVVCDHASNRIPDDYKTFGFDPEALKTHIAWDPGALGVARQLMRSLDAPLIWPDVSRLVIDCNRPPDSVTLIVTESEGRPVPANQGLSDDERRRRLAHIHAPYHDAIDACLTERADQEIAIVAIHSFTPIYLGELRPWQVGIVFDDDRRVADRLLDGLKGDAKLTVGANEPYSPADEVYYTVARHARPRGLPAAMIEIRNDEIGDEEGEQRWAERLTSLLAKAPDSIRFESCM</sequence>
<dbReference type="Pfam" id="PF05013">
    <property type="entry name" value="FGase"/>
    <property type="match status" value="1"/>
</dbReference>